<sequence>MWLKESGSSFLVTAVTIPEHSRCRGRSFEPISFRFRAVIYTKTQSYNAIYIYQLINQIAHFSSLKLFKFMSSTKKSLLRTVFTANGSCGCSKSKSSEVHEPTPIPKASNNTHQKPNNLSSMASSTTSMEHVDEEEFTSTTVSESETFHDPNNNNVALKRSPLVDSVAIEKDSSNPYHDFRHSMLQMIFEKEIESEEDLQDLLQCFLHLNAPCHHHVIVKAFDAICEEAFPRKVGTTPAASEPSPSRRSPLRKSK</sequence>
<dbReference type="PROSITE" id="PS51754">
    <property type="entry name" value="OVATE"/>
    <property type="match status" value="1"/>
</dbReference>
<proteinExistence type="predicted"/>
<dbReference type="Proteomes" id="UP000743370">
    <property type="component" value="Unassembled WGS sequence"/>
</dbReference>
<dbReference type="PANTHER" id="PTHR33057">
    <property type="entry name" value="TRANSCRIPTION REPRESSOR OFP7-RELATED"/>
    <property type="match status" value="1"/>
</dbReference>
<comment type="caution">
    <text evidence="9">The sequence shown here is derived from an EMBL/GenBank/DDBJ whole genome shotgun (WGS) entry which is preliminary data.</text>
</comment>
<feature type="compositionally biased region" description="Low complexity" evidence="7">
    <location>
        <begin position="237"/>
        <end position="247"/>
    </location>
</feature>
<keyword evidence="3 6" id="KW-0805">Transcription regulation</keyword>
<organism evidence="9 10">
    <name type="scientific">Phaseolus angularis</name>
    <name type="common">Azuki bean</name>
    <name type="synonym">Vigna angularis</name>
    <dbReference type="NCBI Taxonomy" id="3914"/>
    <lineage>
        <taxon>Eukaryota</taxon>
        <taxon>Viridiplantae</taxon>
        <taxon>Streptophyta</taxon>
        <taxon>Embryophyta</taxon>
        <taxon>Tracheophyta</taxon>
        <taxon>Spermatophyta</taxon>
        <taxon>Magnoliopsida</taxon>
        <taxon>eudicotyledons</taxon>
        <taxon>Gunneridae</taxon>
        <taxon>Pentapetalae</taxon>
        <taxon>rosids</taxon>
        <taxon>fabids</taxon>
        <taxon>Fabales</taxon>
        <taxon>Fabaceae</taxon>
        <taxon>Papilionoideae</taxon>
        <taxon>50 kb inversion clade</taxon>
        <taxon>NPAAA clade</taxon>
        <taxon>indigoferoid/millettioid clade</taxon>
        <taxon>Phaseoleae</taxon>
        <taxon>Vigna</taxon>
    </lineage>
</organism>
<keyword evidence="2 6" id="KW-0678">Repressor</keyword>
<feature type="region of interest" description="Disordered" evidence="7">
    <location>
        <begin position="88"/>
        <end position="158"/>
    </location>
</feature>
<accession>A0A8T0KC34</accession>
<gene>
    <name evidence="9" type="ORF">HKW66_Vig0143670</name>
</gene>
<keyword evidence="4 6" id="KW-0804">Transcription</keyword>
<dbReference type="InterPro" id="IPR006458">
    <property type="entry name" value="Ovate_C"/>
</dbReference>
<feature type="domain" description="OVATE" evidence="8">
    <location>
        <begin position="168"/>
        <end position="227"/>
    </location>
</feature>
<dbReference type="EMBL" id="JABFOF010000005">
    <property type="protein sequence ID" value="KAG2397397.1"/>
    <property type="molecule type" value="Genomic_DNA"/>
</dbReference>
<evidence type="ECO:0000256" key="5">
    <source>
        <dbReference type="ARBA" id="ARBA00023242"/>
    </source>
</evidence>
<evidence type="ECO:0000256" key="7">
    <source>
        <dbReference type="SAM" id="MobiDB-lite"/>
    </source>
</evidence>
<dbReference type="PANTHER" id="PTHR33057:SF138">
    <property type="entry name" value="TRANSCRIPTION REPRESSOR OFP10"/>
    <property type="match status" value="1"/>
</dbReference>
<dbReference type="GO" id="GO:0005634">
    <property type="term" value="C:nucleus"/>
    <property type="evidence" value="ECO:0007669"/>
    <property type="project" value="UniProtKB-SubCell"/>
</dbReference>
<dbReference type="AlphaFoldDB" id="A0A8T0KC34"/>
<dbReference type="NCBIfam" id="TIGR01568">
    <property type="entry name" value="A_thal_3678"/>
    <property type="match status" value="1"/>
</dbReference>
<feature type="compositionally biased region" description="Polar residues" evidence="7">
    <location>
        <begin position="107"/>
        <end position="128"/>
    </location>
</feature>
<evidence type="ECO:0000256" key="6">
    <source>
        <dbReference type="RuleBase" id="RU367028"/>
    </source>
</evidence>
<feature type="region of interest" description="Disordered" evidence="7">
    <location>
        <begin position="233"/>
        <end position="254"/>
    </location>
</feature>
<evidence type="ECO:0000259" key="8">
    <source>
        <dbReference type="PROSITE" id="PS51754"/>
    </source>
</evidence>
<keyword evidence="5 6" id="KW-0539">Nucleus</keyword>
<evidence type="ECO:0000313" key="9">
    <source>
        <dbReference type="EMBL" id="KAG2397397.1"/>
    </source>
</evidence>
<evidence type="ECO:0000256" key="1">
    <source>
        <dbReference type="ARBA" id="ARBA00004123"/>
    </source>
</evidence>
<evidence type="ECO:0000313" key="10">
    <source>
        <dbReference type="Proteomes" id="UP000743370"/>
    </source>
</evidence>
<comment type="function">
    <text evidence="6">Transcriptional repressor that regulates multiple aspects of plant growth and development.</text>
</comment>
<protein>
    <recommendedName>
        <fullName evidence="6">Transcription repressor</fullName>
    </recommendedName>
    <alternativeName>
        <fullName evidence="6">Ovate family protein</fullName>
    </alternativeName>
</protein>
<evidence type="ECO:0000256" key="2">
    <source>
        <dbReference type="ARBA" id="ARBA00022491"/>
    </source>
</evidence>
<dbReference type="GO" id="GO:0045892">
    <property type="term" value="P:negative regulation of DNA-templated transcription"/>
    <property type="evidence" value="ECO:0007669"/>
    <property type="project" value="UniProtKB-UniRule"/>
</dbReference>
<comment type="subcellular location">
    <subcellularLocation>
        <location evidence="1 6">Nucleus</location>
    </subcellularLocation>
</comment>
<reference evidence="9 10" key="1">
    <citation type="submission" date="2020-05" db="EMBL/GenBank/DDBJ databases">
        <title>Vigna angularis (adzuki bean) Var. LongXiaoDou No. 4 denovo assembly.</title>
        <authorList>
            <person name="Xiang H."/>
        </authorList>
    </citation>
    <scope>NUCLEOTIDE SEQUENCE [LARGE SCALE GENOMIC DNA]</scope>
    <source>
        <tissue evidence="9">Leaf</tissue>
    </source>
</reference>
<dbReference type="Pfam" id="PF04844">
    <property type="entry name" value="Ovate"/>
    <property type="match status" value="1"/>
</dbReference>
<dbReference type="InterPro" id="IPR038933">
    <property type="entry name" value="Ovate"/>
</dbReference>
<evidence type="ECO:0000256" key="3">
    <source>
        <dbReference type="ARBA" id="ARBA00023015"/>
    </source>
</evidence>
<evidence type="ECO:0000256" key="4">
    <source>
        <dbReference type="ARBA" id="ARBA00023163"/>
    </source>
</evidence>
<name>A0A8T0KC34_PHAAN</name>